<dbReference type="EMBL" id="JXTB01000137">
    <property type="protein sequence ID" value="PON59731.1"/>
    <property type="molecule type" value="Genomic_DNA"/>
</dbReference>
<dbReference type="AlphaFoldDB" id="A0A2P5CFA4"/>
<evidence type="ECO:0000313" key="3">
    <source>
        <dbReference type="Proteomes" id="UP000237105"/>
    </source>
</evidence>
<proteinExistence type="predicted"/>
<feature type="region of interest" description="Disordered" evidence="1">
    <location>
        <begin position="57"/>
        <end position="77"/>
    </location>
</feature>
<comment type="caution">
    <text evidence="2">The sequence shown here is derived from an EMBL/GenBank/DDBJ whole genome shotgun (WGS) entry which is preliminary data.</text>
</comment>
<protein>
    <submittedName>
        <fullName evidence="2">Uncharacterized protein</fullName>
    </submittedName>
</protein>
<dbReference type="OrthoDB" id="10468869at2759"/>
<feature type="region of interest" description="Disordered" evidence="1">
    <location>
        <begin position="1"/>
        <end position="45"/>
    </location>
</feature>
<sequence length="77" mass="9181">MGKLKSVHYPNMKAENFNMERPKCRKRNNQWNNDEAADGKLGRATSSNKIHIETKILKKKRKKLKQRKREEKDINTE</sequence>
<name>A0A2P5CFA4_PARAD</name>
<organism evidence="2 3">
    <name type="scientific">Parasponia andersonii</name>
    <name type="common">Sponia andersonii</name>
    <dbReference type="NCBI Taxonomy" id="3476"/>
    <lineage>
        <taxon>Eukaryota</taxon>
        <taxon>Viridiplantae</taxon>
        <taxon>Streptophyta</taxon>
        <taxon>Embryophyta</taxon>
        <taxon>Tracheophyta</taxon>
        <taxon>Spermatophyta</taxon>
        <taxon>Magnoliopsida</taxon>
        <taxon>eudicotyledons</taxon>
        <taxon>Gunneridae</taxon>
        <taxon>Pentapetalae</taxon>
        <taxon>rosids</taxon>
        <taxon>fabids</taxon>
        <taxon>Rosales</taxon>
        <taxon>Cannabaceae</taxon>
        <taxon>Parasponia</taxon>
    </lineage>
</organism>
<gene>
    <name evidence="2" type="ORF">PanWU01x14_157880</name>
</gene>
<dbReference type="Proteomes" id="UP000237105">
    <property type="component" value="Unassembled WGS sequence"/>
</dbReference>
<reference evidence="3" key="1">
    <citation type="submission" date="2016-06" db="EMBL/GenBank/DDBJ databases">
        <title>Parallel loss of symbiosis genes in relatives of nitrogen-fixing non-legume Parasponia.</title>
        <authorList>
            <person name="Van Velzen R."/>
            <person name="Holmer R."/>
            <person name="Bu F."/>
            <person name="Rutten L."/>
            <person name="Van Zeijl A."/>
            <person name="Liu W."/>
            <person name="Santuari L."/>
            <person name="Cao Q."/>
            <person name="Sharma T."/>
            <person name="Shen D."/>
            <person name="Roswanjaya Y."/>
            <person name="Wardhani T."/>
            <person name="Kalhor M.S."/>
            <person name="Jansen J."/>
            <person name="Van den Hoogen J."/>
            <person name="Gungor B."/>
            <person name="Hartog M."/>
            <person name="Hontelez J."/>
            <person name="Verver J."/>
            <person name="Yang W.-C."/>
            <person name="Schijlen E."/>
            <person name="Repin R."/>
            <person name="Schilthuizen M."/>
            <person name="Schranz E."/>
            <person name="Heidstra R."/>
            <person name="Miyata K."/>
            <person name="Fedorova E."/>
            <person name="Kohlen W."/>
            <person name="Bisseling T."/>
            <person name="Smit S."/>
            <person name="Geurts R."/>
        </authorList>
    </citation>
    <scope>NUCLEOTIDE SEQUENCE [LARGE SCALE GENOMIC DNA]</scope>
    <source>
        <strain evidence="3">cv. WU1-14</strain>
    </source>
</reference>
<accession>A0A2P5CFA4</accession>
<evidence type="ECO:0000256" key="1">
    <source>
        <dbReference type="SAM" id="MobiDB-lite"/>
    </source>
</evidence>
<feature type="compositionally biased region" description="Basic residues" evidence="1">
    <location>
        <begin position="57"/>
        <end position="67"/>
    </location>
</feature>
<feature type="compositionally biased region" description="Basic and acidic residues" evidence="1">
    <location>
        <begin position="68"/>
        <end position="77"/>
    </location>
</feature>
<evidence type="ECO:0000313" key="2">
    <source>
        <dbReference type="EMBL" id="PON59731.1"/>
    </source>
</evidence>
<keyword evidence="3" id="KW-1185">Reference proteome</keyword>